<keyword evidence="10" id="KW-0169">Cobalamin biosynthesis</keyword>
<evidence type="ECO:0000256" key="16">
    <source>
        <dbReference type="ARBA" id="ARBA00029570"/>
    </source>
</evidence>
<keyword evidence="20" id="KW-1185">Reference proteome</keyword>
<evidence type="ECO:0000256" key="15">
    <source>
        <dbReference type="ARBA" id="ARBA00023134"/>
    </source>
</evidence>
<comment type="similarity">
    <text evidence="7">Belongs to the CobU/CobP family.</text>
</comment>
<keyword evidence="12" id="KW-0547">Nucleotide-binding</keyword>
<proteinExistence type="inferred from homology"/>
<dbReference type="UniPathway" id="UPA00148">
    <property type="reaction ID" value="UER00236"/>
</dbReference>
<dbReference type="SUPFAM" id="SSF52540">
    <property type="entry name" value="P-loop containing nucleoside triphosphate hydrolases"/>
    <property type="match status" value="1"/>
</dbReference>
<dbReference type="AlphaFoldDB" id="A0A348G2I7"/>
<dbReference type="CDD" id="cd00544">
    <property type="entry name" value="CobU"/>
    <property type="match status" value="1"/>
</dbReference>
<dbReference type="EC" id="2.7.1.156" evidence="8"/>
<dbReference type="EC" id="2.7.7.62" evidence="9"/>
<evidence type="ECO:0000313" key="19">
    <source>
        <dbReference type="EMBL" id="BBF93770.1"/>
    </source>
</evidence>
<sequence length="211" mass="22918">MDNSPLAVTLLTEPASWPKGAGLRPIRKRRSRKRRSRGAMGHLTYLTGPTRSGKSRRAVEIAQSWGDGVVFVATYPVDPTDAEMAERVRRHQAERPPSWRTLEAPERVAAALAALAPAPAGAVIDSVVLWTATRFEQADDDILAAWETELAALRAAPFPVILVGDEIGWSPVPMDASLRRFRDLVGVLGQRAAAVADEAWLIVAGCPVRLK</sequence>
<accession>A0A348G2I7</accession>
<evidence type="ECO:0000256" key="4">
    <source>
        <dbReference type="ARBA" id="ARBA00003889"/>
    </source>
</evidence>
<evidence type="ECO:0000256" key="9">
    <source>
        <dbReference type="ARBA" id="ARBA00012523"/>
    </source>
</evidence>
<organism evidence="19 20">
    <name type="scientific">Blastochloris tepida</name>
    <dbReference type="NCBI Taxonomy" id="2233851"/>
    <lineage>
        <taxon>Bacteria</taxon>
        <taxon>Pseudomonadati</taxon>
        <taxon>Pseudomonadota</taxon>
        <taxon>Alphaproteobacteria</taxon>
        <taxon>Hyphomicrobiales</taxon>
        <taxon>Blastochloridaceae</taxon>
        <taxon>Blastochloris</taxon>
    </lineage>
</organism>
<dbReference type="PANTHER" id="PTHR34848:SF1">
    <property type="entry name" value="BIFUNCTIONAL ADENOSYLCOBALAMIN BIOSYNTHESIS PROTEIN COBU"/>
    <property type="match status" value="1"/>
</dbReference>
<dbReference type="Pfam" id="PF02283">
    <property type="entry name" value="CobU"/>
    <property type="match status" value="1"/>
</dbReference>
<keyword evidence="13 19" id="KW-0418">Kinase</keyword>
<comment type="catalytic activity">
    <reaction evidence="3">
        <text>adenosylcob(III)inamide + GTP = adenosylcob(III)inamide phosphate + GDP + H(+)</text>
        <dbReference type="Rhea" id="RHEA:15765"/>
        <dbReference type="ChEBI" id="CHEBI:2480"/>
        <dbReference type="ChEBI" id="CHEBI:15378"/>
        <dbReference type="ChEBI" id="CHEBI:37565"/>
        <dbReference type="ChEBI" id="CHEBI:58189"/>
        <dbReference type="ChEBI" id="CHEBI:58502"/>
        <dbReference type="EC" id="2.7.1.156"/>
    </reaction>
</comment>
<comment type="catalytic activity">
    <reaction evidence="1">
        <text>adenosylcob(III)inamide + ATP = adenosylcob(III)inamide phosphate + ADP + H(+)</text>
        <dbReference type="Rhea" id="RHEA:15769"/>
        <dbReference type="ChEBI" id="CHEBI:2480"/>
        <dbReference type="ChEBI" id="CHEBI:15378"/>
        <dbReference type="ChEBI" id="CHEBI:30616"/>
        <dbReference type="ChEBI" id="CHEBI:58502"/>
        <dbReference type="ChEBI" id="CHEBI:456216"/>
        <dbReference type="EC" id="2.7.1.156"/>
    </reaction>
</comment>
<dbReference type="GO" id="GO:0043752">
    <property type="term" value="F:adenosylcobinamide kinase activity"/>
    <property type="evidence" value="ECO:0007669"/>
    <property type="project" value="UniProtKB-EC"/>
</dbReference>
<gene>
    <name evidence="19" type="primary">cobU</name>
    <name evidence="19" type="ORF">BLTE_24550</name>
</gene>
<dbReference type="InterPro" id="IPR027417">
    <property type="entry name" value="P-loop_NTPase"/>
</dbReference>
<dbReference type="GO" id="GO:0009236">
    <property type="term" value="P:cobalamin biosynthetic process"/>
    <property type="evidence" value="ECO:0007669"/>
    <property type="project" value="UniProtKB-UniPathway"/>
</dbReference>
<comment type="pathway">
    <text evidence="6">Cofactor biosynthesis; adenosylcobalamin biosynthesis; adenosylcobalamin from cob(II)yrinate a,c-diamide: step 5/7.</text>
</comment>
<comment type="pathway">
    <text evidence="5">Cofactor biosynthesis; adenosylcobalamin biosynthesis; adenosylcobalamin from cob(II)yrinate a,c-diamide: step 6/7.</text>
</comment>
<evidence type="ECO:0000256" key="11">
    <source>
        <dbReference type="ARBA" id="ARBA00022679"/>
    </source>
</evidence>
<dbReference type="Gene3D" id="3.40.50.300">
    <property type="entry name" value="P-loop containing nucleotide triphosphate hydrolases"/>
    <property type="match status" value="1"/>
</dbReference>
<feature type="compositionally biased region" description="Basic residues" evidence="18">
    <location>
        <begin position="25"/>
        <end position="37"/>
    </location>
</feature>
<evidence type="ECO:0000256" key="14">
    <source>
        <dbReference type="ARBA" id="ARBA00022840"/>
    </source>
</evidence>
<dbReference type="InterPro" id="IPR003203">
    <property type="entry name" value="CobU/CobP"/>
</dbReference>
<keyword evidence="11 19" id="KW-0808">Transferase</keyword>
<evidence type="ECO:0000256" key="7">
    <source>
        <dbReference type="ARBA" id="ARBA00007490"/>
    </source>
</evidence>
<protein>
    <recommendedName>
        <fullName evidence="16">Adenosylcobinamide kinase</fullName>
        <ecNumber evidence="8">2.7.1.156</ecNumber>
        <ecNumber evidence="9">2.7.7.62</ecNumber>
    </recommendedName>
    <alternativeName>
        <fullName evidence="17">Adenosylcobinamide-phosphate guanylyltransferase</fullName>
    </alternativeName>
</protein>
<keyword evidence="15" id="KW-0342">GTP-binding</keyword>
<dbReference type="PANTHER" id="PTHR34848">
    <property type="match status" value="1"/>
</dbReference>
<keyword evidence="14" id="KW-0067">ATP-binding</keyword>
<evidence type="ECO:0000256" key="12">
    <source>
        <dbReference type="ARBA" id="ARBA00022741"/>
    </source>
</evidence>
<comment type="function">
    <text evidence="4">Catalyzes ATP-dependent phosphorylation of adenosylcobinamide and addition of GMP to adenosylcobinamide phosphate.</text>
</comment>
<comment type="catalytic activity">
    <reaction evidence="2">
        <text>adenosylcob(III)inamide phosphate + GTP + H(+) = adenosylcob(III)inamide-GDP + diphosphate</text>
        <dbReference type="Rhea" id="RHEA:22712"/>
        <dbReference type="ChEBI" id="CHEBI:15378"/>
        <dbReference type="ChEBI" id="CHEBI:33019"/>
        <dbReference type="ChEBI" id="CHEBI:37565"/>
        <dbReference type="ChEBI" id="CHEBI:58502"/>
        <dbReference type="ChEBI" id="CHEBI:60487"/>
        <dbReference type="EC" id="2.7.7.62"/>
    </reaction>
</comment>
<dbReference type="GO" id="GO:0005525">
    <property type="term" value="F:GTP binding"/>
    <property type="evidence" value="ECO:0007669"/>
    <property type="project" value="UniProtKB-KW"/>
</dbReference>
<dbReference type="Proteomes" id="UP000266934">
    <property type="component" value="Chromosome"/>
</dbReference>
<dbReference type="GO" id="GO:0008820">
    <property type="term" value="F:cobinamide phosphate guanylyltransferase activity"/>
    <property type="evidence" value="ECO:0007669"/>
    <property type="project" value="UniProtKB-EC"/>
</dbReference>
<evidence type="ECO:0000256" key="6">
    <source>
        <dbReference type="ARBA" id="ARBA00005159"/>
    </source>
</evidence>
<evidence type="ECO:0000256" key="8">
    <source>
        <dbReference type="ARBA" id="ARBA00012016"/>
    </source>
</evidence>
<evidence type="ECO:0000256" key="1">
    <source>
        <dbReference type="ARBA" id="ARBA00000312"/>
    </source>
</evidence>
<evidence type="ECO:0000256" key="17">
    <source>
        <dbReference type="ARBA" id="ARBA00030571"/>
    </source>
</evidence>
<evidence type="ECO:0000256" key="13">
    <source>
        <dbReference type="ARBA" id="ARBA00022777"/>
    </source>
</evidence>
<feature type="region of interest" description="Disordered" evidence="18">
    <location>
        <begin position="19"/>
        <end position="40"/>
    </location>
</feature>
<evidence type="ECO:0000256" key="3">
    <source>
        <dbReference type="ARBA" id="ARBA00001522"/>
    </source>
</evidence>
<dbReference type="EMBL" id="AP018907">
    <property type="protein sequence ID" value="BBF93770.1"/>
    <property type="molecule type" value="Genomic_DNA"/>
</dbReference>
<evidence type="ECO:0000313" key="20">
    <source>
        <dbReference type="Proteomes" id="UP000266934"/>
    </source>
</evidence>
<evidence type="ECO:0000256" key="10">
    <source>
        <dbReference type="ARBA" id="ARBA00022573"/>
    </source>
</evidence>
<reference evidence="19 20" key="1">
    <citation type="submission" date="2018-08" db="EMBL/GenBank/DDBJ databases">
        <title>Complete genome sequencing of Blastochloris tepida GI.</title>
        <authorList>
            <person name="Tsukatani Y."/>
            <person name="Mori H."/>
        </authorList>
    </citation>
    <scope>NUCLEOTIDE SEQUENCE [LARGE SCALE GENOMIC DNA]</scope>
    <source>
        <strain evidence="19 20">GI</strain>
    </source>
</reference>
<evidence type="ECO:0000256" key="5">
    <source>
        <dbReference type="ARBA" id="ARBA00004692"/>
    </source>
</evidence>
<name>A0A348G2I7_9HYPH</name>
<evidence type="ECO:0000256" key="2">
    <source>
        <dbReference type="ARBA" id="ARBA00000711"/>
    </source>
</evidence>
<dbReference type="KEGG" id="blag:BLTE_24550"/>
<evidence type="ECO:0000256" key="18">
    <source>
        <dbReference type="SAM" id="MobiDB-lite"/>
    </source>
</evidence>
<dbReference type="GO" id="GO:0005524">
    <property type="term" value="F:ATP binding"/>
    <property type="evidence" value="ECO:0007669"/>
    <property type="project" value="UniProtKB-KW"/>
</dbReference>